<dbReference type="Gene3D" id="1.20.58.760">
    <property type="entry name" value="Peptidase M41"/>
    <property type="match status" value="1"/>
</dbReference>
<keyword evidence="4" id="KW-0934">Plastid</keyword>
<dbReference type="Gene3D" id="3.40.50.300">
    <property type="entry name" value="P-loop containing nucleotide triphosphate hydrolases"/>
    <property type="match status" value="2"/>
</dbReference>
<dbReference type="GO" id="GO:0005524">
    <property type="term" value="F:ATP binding"/>
    <property type="evidence" value="ECO:0007669"/>
    <property type="project" value="InterPro"/>
</dbReference>
<dbReference type="GeneID" id="37277694"/>
<dbReference type="SUPFAM" id="SSF52540">
    <property type="entry name" value="P-loop containing nucleoside triphosphate hydrolases"/>
    <property type="match status" value="1"/>
</dbReference>
<feature type="compositionally biased region" description="Basic residues" evidence="2">
    <location>
        <begin position="1310"/>
        <end position="1322"/>
    </location>
</feature>
<name>A0A2P0QHJ8_9CHLO</name>
<dbReference type="GO" id="GO:0004222">
    <property type="term" value="F:metalloendopeptidase activity"/>
    <property type="evidence" value="ECO:0007669"/>
    <property type="project" value="InterPro"/>
</dbReference>
<dbReference type="SMART" id="SM00382">
    <property type="entry name" value="AAA"/>
    <property type="match status" value="1"/>
</dbReference>
<sequence>MKKKLNFSELLTYWKRPLFNFGQKTSQQLTNWSIFGSLFIMYFSLAQIHFETRNSTFLKNYPVFLRENKVAQKFETFYLQLPSANYPYQEAEEKTARQKRKSAEKVWFQETENEEQKLFIDFHRYLDEEDPTYPTTFDKILQLRQKQDAINLYHTFEEITPLLLSEKVREKDEKKKTPEERQKEEEAIFHIGGHVAEQNWSAETQMFDKEKVWRFRPPTFKTFTSPFTLVFYRPLDDKVIVIHNYKKHKNKKLDRSYNFIQKFCSQYEDFLKKNAKDRKFYLYHRLFFPFEKIEIYQNNDKIGLPTLYGGLQKIIGGHATIAFPRIRKHIMVDWFNPFLACQSSDFAEQSVFDDFDISTVEYNAFVTVSPSKSVRQTYQPKKKKCPHLEELPVKPKMLSFAEKKKRIRMGEDDLEQIFQYIIALKKPRLIKYWREKGIQTTKALQHQLWMDSHSSRVISAKQSALRKQKQEEALAKAENEKALLNMLFRYIIGPKKRRVKFHLSKCEFAEMLLEIFYLRDPQKEVPSQFEQHKDHIARLENQAKLPPKHATRINLFSELEEAQQLLKMKDQIPQKLEEFRLDSVKRKRKASIFIKDTEYEPERVEYIVHKKKALNTFLKQVSRPRPHRFYSTGSDGVDRLRLDPLKRSLFKIKYLTNLSSQRQKLEKNLWQFIELIEKQYPEFRELELGKMYHQTMKFQELMPHVASLKSRFVERTKLKQKRYSFELISMDEMEGIFNRDPMVLRRYGYLKNELGEKITHKPAQKMIYFDDFQVYFTYPLPANAGEYYDPEPVVLEELVEFMRWRAEKETEIFDAYFPRFSPMLEKIKHNHFFDFHFFAEDYLLESICWNLPDLLQEFIKKRQVDRRKALKVASSIKDKAQISPKKHTRKLDLPMSICSVAYQILDFFDQKKKLQNQIFQQYKSLIKHQNNLDVAQRKQISLFHEFLLKQAGCEKYLKKLFDNTVSELEHKIEDGDLVFLASNHSKLPINLRNPNWVFVKEIIQTLSPRWEKMLWKTFQQGLNRFSGRKGVSKTCQNLTKSGLVRLKKSPFVFFQPTQIWGHEAMVNKPFPFCFSFNEWFGKKFGFSIKNGTVFYLDQINNQQKRTIYPFETDRVWFQKMQYPLTSTILRISRIFSLPKLYYLSSSEIYVVRRVLPRIPKNKDALALVLKNQFARFKKTKKNPYVFSLKNFTIKRPWKIHKSQLFAKIVKFARSLDFQNVTAYGDFYNHFLLHLQETHPELVQYYSEIESFLDMEEQIYSPIEASLTFDQLAEAEKERQQEKREEKKDILKWTKIYQQEVDKKQQEYKQKHLSKKNKNKKRQSKDQEPLSGLPKTAVPTKKPKKKQPQPIADRILSQVIAEVLKDAAKNHPILSQKRRHLKDQKKIYETCLVRRMSGYFFPDIKNLKFEQFVHRPATLEIGLKQMPLFKLAQKFPKDHITYLYPRRSPSPPFQFYHHKKKILKTRFFDFPFFEFRENVQNSSWSVFFFFSSGWITIHILKKIYQKYVKEFVESGLDILKRAGILDDVQWIKEELGFMPIDKGYRGIRHHGKKVSNIIGMNQKQRILQVSEIVWFLKTKKLVQSADPFVQIILLVYRSQFFLQTKLRLILDRTPRRGLPFSLYKILLTLRTRTQIRSILKRTSRRFFPLTALGPAPTQHQYEINKRLDQNKRKNKPTKQLRPLSFRFKRAPLLNISWIKNPAGTVTIKPKGYLFTGPPGTGKTLLVQAIAGETGVPVVTQSGGLLQKSRFGLDGCGTGARTLHKLFLRAREIAPCMIFIDEIDGIGKRRQFYTDRRSESDPMEWMDGEELLRNPNPVPPQIQRRSKFLDDHDPYWKEPEFTQTVQSTRVPLDVMQDIQFSRGARTEQLTILTQLLIELDGIHALDNIVIIGATNRLEILDPALLRPGRFQKILHFHLPDYGARMKLLKLYTHLSQIGVDRLSWEYFSKRTNGLSSADIASIVFASELTAIGKGQKHTFETLERGIDLITSFPCDPIMFRLKNVFMFLENSVQEFYSKRVSFIYQSWGQTKTKQPPTINALQEISTVLRQSYYNIGKMLLLFYLEQKQMPLAYISLWKRPKNFRFFFFTQNFHEFDQFDQQRLSKKEIEKRLVALFGGKASESFLVFLPLQKFTKQICFQFDSTFCVLNNSVEQSNLGMESDLQSAQRLLKLMVEEWYFYLERIATEKFHPILENINFWEYMEPEAEKAIVYGETLVDEMMMDLDMRNQLSTSDQKHSYRTWWGKKVAAQLNYRESWRSFLQWSRIQLSDPNYSSQNVEWVPPDEYFHTTYRTCPACMTWSHYLENRRFALSNVVLLQSFNSALKILRPFLEFIDFLSDYFLRQGCLRESDLECKIQQFFSDFDDVESLS</sequence>
<evidence type="ECO:0000313" key="4">
    <source>
        <dbReference type="EMBL" id="ARO74240.1"/>
    </source>
</evidence>
<dbReference type="InterPro" id="IPR003593">
    <property type="entry name" value="AAA+_ATPase"/>
</dbReference>
<dbReference type="InterPro" id="IPR003959">
    <property type="entry name" value="ATPase_AAA_core"/>
</dbReference>
<feature type="coiled-coil region" evidence="1">
    <location>
        <begin position="1264"/>
        <end position="1291"/>
    </location>
</feature>
<dbReference type="InterPro" id="IPR027417">
    <property type="entry name" value="P-loop_NTPase"/>
</dbReference>
<dbReference type="PANTHER" id="PTHR23076:SF97">
    <property type="entry name" value="ATP-DEPENDENT ZINC METALLOPROTEASE YME1L1"/>
    <property type="match status" value="1"/>
</dbReference>
<geneLocation type="chloroplast" evidence="4"/>
<dbReference type="GO" id="GO:0004176">
    <property type="term" value="F:ATP-dependent peptidase activity"/>
    <property type="evidence" value="ECO:0007669"/>
    <property type="project" value="InterPro"/>
</dbReference>
<dbReference type="EMBL" id="KY819065">
    <property type="protein sequence ID" value="ARO74240.1"/>
    <property type="molecule type" value="Genomic_DNA"/>
</dbReference>
<dbReference type="InterPro" id="IPR037219">
    <property type="entry name" value="Peptidase_M41-like"/>
</dbReference>
<reference evidence="4" key="1">
    <citation type="submission" date="2017-03" db="EMBL/GenBank/DDBJ databases">
        <title>Chloroplast genome evolution in siphonous green algae.</title>
        <authorList>
            <person name="Cremen M.C."/>
            <person name="Marcelino V.R."/>
            <person name="Verbruggen H."/>
        </authorList>
    </citation>
    <scope>NUCLEOTIDE SEQUENCE</scope>
</reference>
<dbReference type="PANTHER" id="PTHR23076">
    <property type="entry name" value="METALLOPROTEASE M41 FTSH"/>
    <property type="match status" value="1"/>
</dbReference>
<dbReference type="GO" id="GO:0051301">
    <property type="term" value="P:cell division"/>
    <property type="evidence" value="ECO:0007669"/>
    <property type="project" value="UniProtKB-KW"/>
</dbReference>
<organism evidence="4">
    <name type="scientific">Rhipilia penicilloides</name>
    <dbReference type="NCBI Taxonomy" id="1979422"/>
    <lineage>
        <taxon>Eukaryota</taxon>
        <taxon>Viridiplantae</taxon>
        <taxon>Chlorophyta</taxon>
        <taxon>core chlorophytes</taxon>
        <taxon>Ulvophyceae</taxon>
        <taxon>TCBD clade</taxon>
        <taxon>Bryopsidales</taxon>
        <taxon>Halimedineae</taxon>
        <taxon>Halimedaceae</taxon>
        <taxon>Rhipileae</taxon>
        <taxon>Rhipilia</taxon>
    </lineage>
</organism>
<feature type="coiled-coil region" evidence="1">
    <location>
        <begin position="460"/>
        <end position="487"/>
    </location>
</feature>
<dbReference type="GO" id="GO:0016887">
    <property type="term" value="F:ATP hydrolysis activity"/>
    <property type="evidence" value="ECO:0007669"/>
    <property type="project" value="InterPro"/>
</dbReference>
<protein>
    <submittedName>
        <fullName evidence="4">Cell division protein FTSH</fullName>
    </submittedName>
</protein>
<accession>A0A2P0QHJ8</accession>
<keyword evidence="4" id="KW-0150">Chloroplast</keyword>
<keyword evidence="1" id="KW-0175">Coiled coil</keyword>
<proteinExistence type="predicted"/>
<dbReference type="RefSeq" id="YP_009472658.1">
    <property type="nucleotide sequence ID" value="NC_037365.1"/>
</dbReference>
<evidence type="ECO:0000256" key="2">
    <source>
        <dbReference type="SAM" id="MobiDB-lite"/>
    </source>
</evidence>
<feature type="domain" description="AAA+ ATPase" evidence="3">
    <location>
        <begin position="1707"/>
        <end position="1918"/>
    </location>
</feature>
<keyword evidence="4" id="KW-0132">Cell division</keyword>
<dbReference type="CDD" id="cd19481">
    <property type="entry name" value="RecA-like_protease"/>
    <property type="match status" value="1"/>
</dbReference>
<dbReference type="GO" id="GO:0006508">
    <property type="term" value="P:proteolysis"/>
    <property type="evidence" value="ECO:0007669"/>
    <property type="project" value="InterPro"/>
</dbReference>
<feature type="region of interest" description="Disordered" evidence="2">
    <location>
        <begin position="1305"/>
        <end position="1350"/>
    </location>
</feature>
<dbReference type="Pfam" id="PF00004">
    <property type="entry name" value="AAA"/>
    <property type="match status" value="2"/>
</dbReference>
<gene>
    <name evidence="4" type="primary">ftsH</name>
</gene>
<evidence type="ECO:0000259" key="3">
    <source>
        <dbReference type="SMART" id="SM00382"/>
    </source>
</evidence>
<keyword evidence="4" id="KW-0131">Cell cycle</keyword>
<dbReference type="Gene3D" id="1.10.8.60">
    <property type="match status" value="1"/>
</dbReference>
<dbReference type="PROSITE" id="PS00674">
    <property type="entry name" value="AAA"/>
    <property type="match status" value="1"/>
</dbReference>
<dbReference type="InterPro" id="IPR003960">
    <property type="entry name" value="ATPase_AAA_CS"/>
</dbReference>
<evidence type="ECO:0000256" key="1">
    <source>
        <dbReference type="SAM" id="Coils"/>
    </source>
</evidence>